<protein>
    <submittedName>
        <fullName evidence="2">Uncharacterized protein</fullName>
    </submittedName>
</protein>
<reference evidence="2 3" key="1">
    <citation type="submission" date="2019-04" db="EMBL/GenBank/DDBJ databases">
        <title>Annotation for the trematode Fasciola gigantica.</title>
        <authorList>
            <person name="Choi Y.-J."/>
        </authorList>
    </citation>
    <scope>NUCLEOTIDE SEQUENCE [LARGE SCALE GENOMIC DNA]</scope>
    <source>
        <strain evidence="2">Uganda_cow_1</strain>
    </source>
</reference>
<dbReference type="AlphaFoldDB" id="A0A504YM87"/>
<dbReference type="Proteomes" id="UP000316759">
    <property type="component" value="Unassembled WGS sequence"/>
</dbReference>
<proteinExistence type="predicted"/>
<dbReference type="OrthoDB" id="418595at2759"/>
<dbReference type="SUPFAM" id="SSF47473">
    <property type="entry name" value="EF-hand"/>
    <property type="match status" value="1"/>
</dbReference>
<gene>
    <name evidence="2" type="ORF">FGIG_04395</name>
</gene>
<dbReference type="EMBL" id="SUNJ01006897">
    <property type="protein sequence ID" value="TPP62394.1"/>
    <property type="molecule type" value="Genomic_DNA"/>
</dbReference>
<comment type="caution">
    <text evidence="2">The sequence shown here is derived from an EMBL/GenBank/DDBJ whole genome shotgun (WGS) entry which is preliminary data.</text>
</comment>
<evidence type="ECO:0000313" key="2">
    <source>
        <dbReference type="EMBL" id="TPP62394.1"/>
    </source>
</evidence>
<name>A0A504YM87_FASGI</name>
<feature type="region of interest" description="Disordered" evidence="1">
    <location>
        <begin position="517"/>
        <end position="541"/>
    </location>
</feature>
<keyword evidence="3" id="KW-1185">Reference proteome</keyword>
<evidence type="ECO:0000256" key="1">
    <source>
        <dbReference type="SAM" id="MobiDB-lite"/>
    </source>
</evidence>
<sequence length="541" mass="63028">MMNEPAAEGTAVSRRVQRAHPILKRLEKLAHKDGKMMKYSVAQYMASWEDYKKFVSRVDAWYNKNEKRYLRYMSLFAREFLTEAEFKLAFRDLQTPFNDLELQILYQMLDPQLTGRVEYTKLYEAIWIALAGKFISDDPIHQMDLEPPDRWVLLTFKVPSCEPFDMPTTFEHLVDLSFTGAMLRTVIQARVPSIATRAIVIFTDVAHYADTVVHCNQKLYEFNYHGGPKCAPEEGVIYYEFSMGRIDCPILTSLFPKEQQENSQEQLPPPPLTKTGRILARLDKLTKRDDRVLDKLIEERLSTWDDYERFVATIERWYNKNSKRYMLHMSQYGRDFISELEFKLVMRDLQLPLTDLEIHILYTWLDPERTGQVEYAKLFESLYKALFNRFVEDDEYHEMNLEYQKKWVKMTFKAPSCDQLDLPTTFDALIHLGFTGTMLIDLILERVPCLPSRNLVIFTDPARYAETLVHCNQKLYDFHYQGGPKCAPKEGTIYYEFSLGHIDCPLLMAVDTSGKEHLKEADNTGPADATLAMPTNPSSSG</sequence>
<accession>A0A504YM87</accession>
<dbReference type="InterPro" id="IPR011992">
    <property type="entry name" value="EF-hand-dom_pair"/>
</dbReference>
<organism evidence="2 3">
    <name type="scientific">Fasciola gigantica</name>
    <name type="common">Giant liver fluke</name>
    <dbReference type="NCBI Taxonomy" id="46835"/>
    <lineage>
        <taxon>Eukaryota</taxon>
        <taxon>Metazoa</taxon>
        <taxon>Spiralia</taxon>
        <taxon>Lophotrochozoa</taxon>
        <taxon>Platyhelminthes</taxon>
        <taxon>Trematoda</taxon>
        <taxon>Digenea</taxon>
        <taxon>Plagiorchiida</taxon>
        <taxon>Echinostomata</taxon>
        <taxon>Echinostomatoidea</taxon>
        <taxon>Fasciolidae</taxon>
        <taxon>Fasciola</taxon>
    </lineage>
</organism>
<evidence type="ECO:0000313" key="3">
    <source>
        <dbReference type="Proteomes" id="UP000316759"/>
    </source>
</evidence>